<name>A0A0H3ZR11_9GAMM</name>
<dbReference type="EMBL" id="KP795616">
    <property type="protein sequence ID" value="AKN38823.1"/>
    <property type="molecule type" value="Genomic_DNA"/>
</dbReference>
<proteinExistence type="predicted"/>
<evidence type="ECO:0000313" key="1">
    <source>
        <dbReference type="EMBL" id="AKN38823.1"/>
    </source>
</evidence>
<accession>A0A0H3ZR11</accession>
<sequence>MNNQTLIDDHCTCGEAITIELNAPYATRKDGKRPFYRDSDYPERSNQLRCRKCLEWIADTVPAAAYETTTKEQA</sequence>
<organism evidence="1">
    <name type="scientific">Enterovibrio sp. FF_113</name>
    <dbReference type="NCBI Taxonomy" id="1660266"/>
    <lineage>
        <taxon>Bacteria</taxon>
        <taxon>Pseudomonadati</taxon>
        <taxon>Pseudomonadota</taxon>
        <taxon>Gammaproteobacteria</taxon>
        <taxon>Vibrionales</taxon>
        <taxon>Vibrionaceae</taxon>
        <taxon>Enterovibrio</taxon>
    </lineage>
</organism>
<protein>
    <submittedName>
        <fullName evidence="1">Uncharacterized protein</fullName>
    </submittedName>
</protein>
<dbReference type="AlphaFoldDB" id="A0A0H3ZR11"/>
<reference evidence="1" key="1">
    <citation type="journal article" date="2015" name="MBio">
        <title>Eco-Evolutionary Dynamics of Episomes among Ecologically Cohesive Bacterial Populations.</title>
        <authorList>
            <person name="Xue H."/>
            <person name="Cordero O.X."/>
            <person name="Camas F.M."/>
            <person name="Trimble W."/>
            <person name="Meyer F."/>
            <person name="Guglielmini J."/>
            <person name="Rocha E.P."/>
            <person name="Polz M.F."/>
        </authorList>
    </citation>
    <scope>NUCLEOTIDE SEQUENCE</scope>
    <source>
        <strain evidence="1">FF_113</strain>
    </source>
</reference>